<dbReference type="PROSITE" id="PS50013">
    <property type="entry name" value="CHROMO_2"/>
    <property type="match status" value="1"/>
</dbReference>
<reference evidence="4" key="1">
    <citation type="submission" date="2014-07" db="EMBL/GenBank/DDBJ databases">
        <authorList>
            <person name="Martin A.A"/>
            <person name="De Silva N."/>
        </authorList>
    </citation>
    <scope>NUCLEOTIDE SEQUENCE</scope>
</reference>
<evidence type="ECO:0000313" key="4">
    <source>
        <dbReference type="Proteomes" id="UP000035680"/>
    </source>
</evidence>
<dbReference type="InterPro" id="IPR016197">
    <property type="entry name" value="Chromo-like_dom_sf"/>
</dbReference>
<dbReference type="GO" id="GO:0005634">
    <property type="term" value="C:nucleus"/>
    <property type="evidence" value="ECO:0007669"/>
    <property type="project" value="UniProtKB-SubCell"/>
</dbReference>
<dbReference type="SUPFAM" id="SSF54160">
    <property type="entry name" value="Chromo domain-like"/>
    <property type="match status" value="1"/>
</dbReference>
<organism evidence="4 5">
    <name type="scientific">Strongyloides venezuelensis</name>
    <name type="common">Threadworm</name>
    <dbReference type="NCBI Taxonomy" id="75913"/>
    <lineage>
        <taxon>Eukaryota</taxon>
        <taxon>Metazoa</taxon>
        <taxon>Ecdysozoa</taxon>
        <taxon>Nematoda</taxon>
        <taxon>Chromadorea</taxon>
        <taxon>Rhabditida</taxon>
        <taxon>Tylenchina</taxon>
        <taxon>Panagrolaimomorpha</taxon>
        <taxon>Strongyloidoidea</taxon>
        <taxon>Strongyloididae</taxon>
        <taxon>Strongyloides</taxon>
    </lineage>
</organism>
<feature type="domain" description="Chromo" evidence="3">
    <location>
        <begin position="24"/>
        <end position="82"/>
    </location>
</feature>
<dbReference type="Pfam" id="PF00385">
    <property type="entry name" value="Chromo"/>
    <property type="match status" value="1"/>
</dbReference>
<evidence type="ECO:0000256" key="2">
    <source>
        <dbReference type="ARBA" id="ARBA00023242"/>
    </source>
</evidence>
<dbReference type="Gene3D" id="2.40.50.40">
    <property type="match status" value="1"/>
</dbReference>
<protein>
    <submittedName>
        <fullName evidence="5">Chromo domain-containing protein</fullName>
    </submittedName>
</protein>
<reference evidence="5" key="2">
    <citation type="submission" date="2015-08" db="UniProtKB">
        <authorList>
            <consortium name="WormBaseParasite"/>
        </authorList>
    </citation>
    <scope>IDENTIFICATION</scope>
</reference>
<evidence type="ECO:0000256" key="1">
    <source>
        <dbReference type="ARBA" id="ARBA00004123"/>
    </source>
</evidence>
<dbReference type="PANTHER" id="PTHR22812">
    <property type="entry name" value="CHROMOBOX PROTEIN"/>
    <property type="match status" value="1"/>
</dbReference>
<dbReference type="SMART" id="SM00298">
    <property type="entry name" value="CHROMO"/>
    <property type="match status" value="1"/>
</dbReference>
<proteinExistence type="predicted"/>
<dbReference type="WBParaSite" id="SVE_0479000.1">
    <property type="protein sequence ID" value="SVE_0479000.1"/>
    <property type="gene ID" value="SVE_0479000"/>
</dbReference>
<keyword evidence="2" id="KW-0539">Nucleus</keyword>
<comment type="subcellular location">
    <subcellularLocation>
        <location evidence="1">Nucleus</location>
    </subcellularLocation>
</comment>
<dbReference type="STRING" id="75913.A0A0K0F7J3"/>
<evidence type="ECO:0000259" key="3">
    <source>
        <dbReference type="PROSITE" id="PS50013"/>
    </source>
</evidence>
<accession>A0A0K0F7J3</accession>
<dbReference type="InterPro" id="IPR000953">
    <property type="entry name" value="Chromo/chromo_shadow_dom"/>
</dbReference>
<dbReference type="Proteomes" id="UP000035680">
    <property type="component" value="Unassembled WGS sequence"/>
</dbReference>
<dbReference type="InterPro" id="IPR023780">
    <property type="entry name" value="Chromo_domain"/>
</dbReference>
<evidence type="ECO:0000313" key="5">
    <source>
        <dbReference type="WBParaSite" id="SVE_0479000.1"/>
    </source>
</evidence>
<sequence>MNFLSTLKMSRRSSRRNKLEEDEYYVEDIISRKLDGGKYLYEVKWEGYPHSENTWIREEDFTDRDFVRRFNETCDEAERKANTSRKKRLSSMEKAPSDKKKDCNVSLVNDCSNSCQTSGFCPKEDSVNLSNIDSYINSSKSLKYRKNESALDAALRNGQRVKKLTSSEIKVVISKFTGLGDVRYLLESLGGNLLIVRKNQLVIDQVFDKQLKEADCRHEGSLKTFSSK</sequence>
<dbReference type="InterPro" id="IPR051219">
    <property type="entry name" value="Heterochromatin_chromo-domain"/>
</dbReference>
<name>A0A0K0F7J3_STRVS</name>
<dbReference type="AlphaFoldDB" id="A0A0K0F7J3"/>
<keyword evidence="4" id="KW-1185">Reference proteome</keyword>